<reference evidence="2" key="1">
    <citation type="submission" date="2022-12" db="EMBL/GenBank/DDBJ databases">
        <authorList>
            <person name="Petersen C."/>
        </authorList>
    </citation>
    <scope>NUCLEOTIDE SEQUENCE</scope>
    <source>
        <strain evidence="2">IBT 3081</strain>
    </source>
</reference>
<dbReference type="OrthoDB" id="4306236at2759"/>
<comment type="caution">
    <text evidence="2">The sequence shown here is derived from an EMBL/GenBank/DDBJ whole genome shotgun (WGS) entry which is preliminary data.</text>
</comment>
<keyword evidence="3" id="KW-1185">Reference proteome</keyword>
<evidence type="ECO:0000313" key="2">
    <source>
        <dbReference type="EMBL" id="KAJ5382338.1"/>
    </source>
</evidence>
<accession>A0A9W9SPL9</accession>
<dbReference type="GeneID" id="81457162"/>
<dbReference type="RefSeq" id="XP_056582114.1">
    <property type="nucleotide sequence ID" value="XM_056717979.1"/>
</dbReference>
<gene>
    <name evidence="2" type="ORF">N7517_000249</name>
</gene>
<dbReference type="Proteomes" id="UP001147752">
    <property type="component" value="Unassembled WGS sequence"/>
</dbReference>
<name>A0A9W9SPL9_9EURO</name>
<dbReference type="AlphaFoldDB" id="A0A9W9SPL9"/>
<sequence length="280" mass="31970">MAEPETPKSYLDIGGSFLKDLPRSIKRYPYEGECSFLRIFNLELDHRESSGHERNDFFLFHMNRETIETLFNSDNEPTTLTRNCSSFDLDEQLVLIKMPSFEHSSASGAVDDAITATISPMGLFGRLHKYSHATIQATTRGKQPDHGWGPKRPPPGYPRRPSVVLEVAWSESESILNSDIRFWLNPTDGNARICLTLRVDRHEPAIRIEKWTPQNGRVHCSQIIRVTKVLGQICVTNHPLIIPFEDLFLRPPSIPAERDIEISQQALQGIADTIWDFQEF</sequence>
<evidence type="ECO:0000256" key="1">
    <source>
        <dbReference type="SAM" id="MobiDB-lite"/>
    </source>
</evidence>
<dbReference type="EMBL" id="JAPZBT010000001">
    <property type="protein sequence ID" value="KAJ5382338.1"/>
    <property type="molecule type" value="Genomic_DNA"/>
</dbReference>
<reference evidence="2" key="2">
    <citation type="journal article" date="2023" name="IMA Fungus">
        <title>Comparative genomic study of the Penicillium genus elucidates a diverse pangenome and 15 lateral gene transfer events.</title>
        <authorList>
            <person name="Petersen C."/>
            <person name="Sorensen T."/>
            <person name="Nielsen M.R."/>
            <person name="Sondergaard T.E."/>
            <person name="Sorensen J.L."/>
            <person name="Fitzpatrick D.A."/>
            <person name="Frisvad J.C."/>
            <person name="Nielsen K.L."/>
        </authorList>
    </citation>
    <scope>NUCLEOTIDE SEQUENCE</scope>
    <source>
        <strain evidence="2">IBT 3081</strain>
    </source>
</reference>
<evidence type="ECO:0000313" key="3">
    <source>
        <dbReference type="Proteomes" id="UP001147752"/>
    </source>
</evidence>
<proteinExistence type="predicted"/>
<feature type="region of interest" description="Disordered" evidence="1">
    <location>
        <begin position="138"/>
        <end position="159"/>
    </location>
</feature>
<protein>
    <submittedName>
        <fullName evidence="2">Uncharacterized protein</fullName>
    </submittedName>
</protein>
<organism evidence="2 3">
    <name type="scientific">Penicillium concentricum</name>
    <dbReference type="NCBI Taxonomy" id="293559"/>
    <lineage>
        <taxon>Eukaryota</taxon>
        <taxon>Fungi</taxon>
        <taxon>Dikarya</taxon>
        <taxon>Ascomycota</taxon>
        <taxon>Pezizomycotina</taxon>
        <taxon>Eurotiomycetes</taxon>
        <taxon>Eurotiomycetidae</taxon>
        <taxon>Eurotiales</taxon>
        <taxon>Aspergillaceae</taxon>
        <taxon>Penicillium</taxon>
    </lineage>
</organism>